<dbReference type="RefSeq" id="WP_145370350.1">
    <property type="nucleotide sequence ID" value="NZ_CP036275.1"/>
</dbReference>
<gene>
    <name evidence="1" type="ORF">Mal4_34720</name>
</gene>
<evidence type="ECO:0000313" key="1">
    <source>
        <dbReference type="EMBL" id="QDU39137.1"/>
    </source>
</evidence>
<dbReference type="Proteomes" id="UP000320496">
    <property type="component" value="Chromosome"/>
</dbReference>
<dbReference type="PANTHER" id="PTHR38031:SF1">
    <property type="entry name" value="SULFUR CARRIER PROTEIN CYSO"/>
    <property type="match status" value="1"/>
</dbReference>
<dbReference type="InterPro" id="IPR052045">
    <property type="entry name" value="Sulfur_Carrier/Prot_Modifier"/>
</dbReference>
<organism evidence="1 2">
    <name type="scientific">Maioricimonas rarisocia</name>
    <dbReference type="NCBI Taxonomy" id="2528026"/>
    <lineage>
        <taxon>Bacteria</taxon>
        <taxon>Pseudomonadati</taxon>
        <taxon>Planctomycetota</taxon>
        <taxon>Planctomycetia</taxon>
        <taxon>Planctomycetales</taxon>
        <taxon>Planctomycetaceae</taxon>
        <taxon>Maioricimonas</taxon>
    </lineage>
</organism>
<evidence type="ECO:0000313" key="2">
    <source>
        <dbReference type="Proteomes" id="UP000320496"/>
    </source>
</evidence>
<reference evidence="1 2" key="1">
    <citation type="submission" date="2019-02" db="EMBL/GenBank/DDBJ databases">
        <title>Deep-cultivation of Planctomycetes and their phenomic and genomic characterization uncovers novel biology.</title>
        <authorList>
            <person name="Wiegand S."/>
            <person name="Jogler M."/>
            <person name="Boedeker C."/>
            <person name="Pinto D."/>
            <person name="Vollmers J."/>
            <person name="Rivas-Marin E."/>
            <person name="Kohn T."/>
            <person name="Peeters S.H."/>
            <person name="Heuer A."/>
            <person name="Rast P."/>
            <person name="Oberbeckmann S."/>
            <person name="Bunk B."/>
            <person name="Jeske O."/>
            <person name="Meyerdierks A."/>
            <person name="Storesund J.E."/>
            <person name="Kallscheuer N."/>
            <person name="Luecker S."/>
            <person name="Lage O.M."/>
            <person name="Pohl T."/>
            <person name="Merkel B.J."/>
            <person name="Hornburger P."/>
            <person name="Mueller R.-W."/>
            <person name="Bruemmer F."/>
            <person name="Labrenz M."/>
            <person name="Spormann A.M."/>
            <person name="Op den Camp H."/>
            <person name="Overmann J."/>
            <person name="Amann R."/>
            <person name="Jetten M.S.M."/>
            <person name="Mascher T."/>
            <person name="Medema M.H."/>
            <person name="Devos D.P."/>
            <person name="Kaster A.-K."/>
            <person name="Ovreas L."/>
            <person name="Rohde M."/>
            <person name="Galperin M.Y."/>
            <person name="Jogler C."/>
        </authorList>
    </citation>
    <scope>NUCLEOTIDE SEQUENCE [LARGE SCALE GENOMIC DNA]</scope>
    <source>
        <strain evidence="1 2">Mal4</strain>
    </source>
</reference>
<dbReference type="OrthoDB" id="288065at2"/>
<sequence>MPRVFIPPPLQKHADGHRELDIDATTVGGVIDELERRFPGLVNRLRDGEDLRSGLMVAVDSTMTDRGLLQELTPDCEVHFLPSVGGG</sequence>
<dbReference type="Pfam" id="PF02597">
    <property type="entry name" value="ThiS"/>
    <property type="match status" value="1"/>
</dbReference>
<name>A0A517Z9H5_9PLAN</name>
<dbReference type="AlphaFoldDB" id="A0A517Z9H5"/>
<proteinExistence type="predicted"/>
<dbReference type="InterPro" id="IPR012675">
    <property type="entry name" value="Beta-grasp_dom_sf"/>
</dbReference>
<keyword evidence="2" id="KW-1185">Reference proteome</keyword>
<dbReference type="Gene3D" id="3.10.20.30">
    <property type="match status" value="1"/>
</dbReference>
<dbReference type="EMBL" id="CP036275">
    <property type="protein sequence ID" value="QDU39137.1"/>
    <property type="molecule type" value="Genomic_DNA"/>
</dbReference>
<dbReference type="PANTHER" id="PTHR38031">
    <property type="entry name" value="SULFUR CARRIER PROTEIN SLR0821-RELATED"/>
    <property type="match status" value="1"/>
</dbReference>
<dbReference type="InterPro" id="IPR016155">
    <property type="entry name" value="Mopterin_synth/thiamin_S_b"/>
</dbReference>
<protein>
    <submittedName>
        <fullName evidence="1">ThiS family protein</fullName>
    </submittedName>
</protein>
<dbReference type="KEGG" id="mri:Mal4_34720"/>
<dbReference type="InterPro" id="IPR003749">
    <property type="entry name" value="ThiS/MoaD-like"/>
</dbReference>
<accession>A0A517Z9H5</accession>
<dbReference type="SUPFAM" id="SSF54285">
    <property type="entry name" value="MoaD/ThiS"/>
    <property type="match status" value="1"/>
</dbReference>